<dbReference type="Pfam" id="PF03372">
    <property type="entry name" value="Exo_endo_phos"/>
    <property type="match status" value="1"/>
</dbReference>
<dbReference type="Proteomes" id="UP000594759">
    <property type="component" value="Chromosome"/>
</dbReference>
<feature type="domain" description="Endonuclease/exonuclease/phosphatase" evidence="2">
    <location>
        <begin position="27"/>
        <end position="269"/>
    </location>
</feature>
<dbReference type="KEGG" id="pex:IZT61_20185"/>
<name>A0A7S9PYG2_9SPHI</name>
<sequence length="279" mass="31519">MKIKILFAAVMLLLATVSIEAQQITVGTFNIRYDNPRDTGNLWVNRAPIVSNLIRFHGFDVLGVQEALQNQVDDISTALPEYAHYGKGRDDGKDAGEHSVIFYKKDRFKLLKSGDFWLSETPDKPGKGWDATCCNRICSWVYLEDLKTKKQFYAFNVHYDHQAVVARKESSKLMLSKIKEIANGSPVLLTGDLNGGRDSEWYQTLATSGVLTDSYMQVKFPYANNSSANGFRTPRGKGVIDHIFVTKQFTAKKWGILTDTYYGKFPSDHFPVLAEVELR</sequence>
<dbReference type="GO" id="GO:0004519">
    <property type="term" value="F:endonuclease activity"/>
    <property type="evidence" value="ECO:0007669"/>
    <property type="project" value="UniProtKB-KW"/>
</dbReference>
<feature type="chain" id="PRO_5033040331" evidence="1">
    <location>
        <begin position="22"/>
        <end position="279"/>
    </location>
</feature>
<accession>A0A7S9PYG2</accession>
<evidence type="ECO:0000259" key="2">
    <source>
        <dbReference type="Pfam" id="PF03372"/>
    </source>
</evidence>
<dbReference type="Gene3D" id="3.60.10.10">
    <property type="entry name" value="Endonuclease/exonuclease/phosphatase"/>
    <property type="match status" value="1"/>
</dbReference>
<protein>
    <submittedName>
        <fullName evidence="3">Endonuclease/exonuclease/phosphatase family protein</fullName>
    </submittedName>
</protein>
<dbReference type="InterPro" id="IPR036691">
    <property type="entry name" value="Endo/exonu/phosph_ase_sf"/>
</dbReference>
<dbReference type="EMBL" id="CP064939">
    <property type="protein sequence ID" value="QPH39333.1"/>
    <property type="molecule type" value="Genomic_DNA"/>
</dbReference>
<dbReference type="InterPro" id="IPR050410">
    <property type="entry name" value="CCR4/nocturin_mRNA_transcr"/>
</dbReference>
<reference evidence="3 4" key="1">
    <citation type="submission" date="2020-11" db="EMBL/GenBank/DDBJ databases">
        <title>Pedobacter endophytica, an endophytic bacteria isolated form Carex pumila.</title>
        <authorList>
            <person name="Peng Y."/>
            <person name="Jiang L."/>
            <person name="Lee J."/>
        </authorList>
    </citation>
    <scope>NUCLEOTIDE SEQUENCE [LARGE SCALE GENOMIC DNA]</scope>
    <source>
        <strain evidence="3 4">JBR3-12</strain>
    </source>
</reference>
<evidence type="ECO:0000313" key="3">
    <source>
        <dbReference type="EMBL" id="QPH39333.1"/>
    </source>
</evidence>
<proteinExistence type="predicted"/>
<keyword evidence="3" id="KW-0255">Endonuclease</keyword>
<dbReference type="RefSeq" id="WP_196098800.1">
    <property type="nucleotide sequence ID" value="NZ_CP064939.1"/>
</dbReference>
<keyword evidence="3" id="KW-0378">Hydrolase</keyword>
<dbReference type="PANTHER" id="PTHR12121:SF36">
    <property type="entry name" value="ENDONUCLEASE_EXONUCLEASE_PHOSPHATASE DOMAIN-CONTAINING PROTEIN"/>
    <property type="match status" value="1"/>
</dbReference>
<evidence type="ECO:0000313" key="4">
    <source>
        <dbReference type="Proteomes" id="UP000594759"/>
    </source>
</evidence>
<dbReference type="GO" id="GO:0000175">
    <property type="term" value="F:3'-5'-RNA exonuclease activity"/>
    <property type="evidence" value="ECO:0007669"/>
    <property type="project" value="TreeGrafter"/>
</dbReference>
<dbReference type="SUPFAM" id="SSF56219">
    <property type="entry name" value="DNase I-like"/>
    <property type="match status" value="1"/>
</dbReference>
<evidence type="ECO:0000256" key="1">
    <source>
        <dbReference type="SAM" id="SignalP"/>
    </source>
</evidence>
<dbReference type="AlphaFoldDB" id="A0A7S9PYG2"/>
<keyword evidence="3" id="KW-0269">Exonuclease</keyword>
<dbReference type="InterPro" id="IPR005135">
    <property type="entry name" value="Endo/exonuclease/phosphatase"/>
</dbReference>
<keyword evidence="3" id="KW-0540">Nuclease</keyword>
<gene>
    <name evidence="3" type="ORF">IZT61_20185</name>
</gene>
<keyword evidence="4" id="KW-1185">Reference proteome</keyword>
<dbReference type="PANTHER" id="PTHR12121">
    <property type="entry name" value="CARBON CATABOLITE REPRESSOR PROTEIN 4"/>
    <property type="match status" value="1"/>
</dbReference>
<feature type="signal peptide" evidence="1">
    <location>
        <begin position="1"/>
        <end position="21"/>
    </location>
</feature>
<keyword evidence="1" id="KW-0732">Signal</keyword>
<organism evidence="3 4">
    <name type="scientific">Pedobacter endophyticus</name>
    <dbReference type="NCBI Taxonomy" id="2789740"/>
    <lineage>
        <taxon>Bacteria</taxon>
        <taxon>Pseudomonadati</taxon>
        <taxon>Bacteroidota</taxon>
        <taxon>Sphingobacteriia</taxon>
        <taxon>Sphingobacteriales</taxon>
        <taxon>Sphingobacteriaceae</taxon>
        <taxon>Pedobacter</taxon>
    </lineage>
</organism>
<dbReference type="CDD" id="cd09083">
    <property type="entry name" value="EEP-1"/>
    <property type="match status" value="1"/>
</dbReference>